<organism evidence="4">
    <name type="scientific">hydrothermal vent metagenome</name>
    <dbReference type="NCBI Taxonomy" id="652676"/>
    <lineage>
        <taxon>unclassified sequences</taxon>
        <taxon>metagenomes</taxon>
        <taxon>ecological metagenomes</taxon>
    </lineage>
</organism>
<dbReference type="GO" id="GO:0006308">
    <property type="term" value="P:DNA catabolic process"/>
    <property type="evidence" value="ECO:0007669"/>
    <property type="project" value="InterPro"/>
</dbReference>
<dbReference type="EC" id="3.1.11.6" evidence="4"/>
<dbReference type="NCBIfam" id="NF002140">
    <property type="entry name" value="PRK00977.1-4"/>
    <property type="match status" value="1"/>
</dbReference>
<keyword evidence="1" id="KW-0963">Cytoplasm</keyword>
<reference evidence="4" key="1">
    <citation type="submission" date="2018-06" db="EMBL/GenBank/DDBJ databases">
        <authorList>
            <person name="Zhirakovskaya E."/>
        </authorList>
    </citation>
    <scope>NUCLEOTIDE SEQUENCE</scope>
</reference>
<keyword evidence="2" id="KW-0540">Nuclease</keyword>
<dbReference type="GO" id="GO:0009318">
    <property type="term" value="C:exodeoxyribonuclease VII complex"/>
    <property type="evidence" value="ECO:0007669"/>
    <property type="project" value="InterPro"/>
</dbReference>
<dbReference type="PANTHER" id="PTHR34137:SF1">
    <property type="entry name" value="EXODEOXYRIBONUCLEASE 7 SMALL SUBUNIT"/>
    <property type="match status" value="1"/>
</dbReference>
<protein>
    <submittedName>
        <fullName evidence="4">Exodeoxyribonuclease VII small subunit</fullName>
        <ecNumber evidence="4">3.1.11.6</ecNumber>
    </submittedName>
</protein>
<evidence type="ECO:0000256" key="2">
    <source>
        <dbReference type="ARBA" id="ARBA00022722"/>
    </source>
</evidence>
<dbReference type="GO" id="GO:0005829">
    <property type="term" value="C:cytosol"/>
    <property type="evidence" value="ECO:0007669"/>
    <property type="project" value="TreeGrafter"/>
</dbReference>
<sequence length="79" mass="8748">MPSKKTTTPTFEEALSELETLVETMEQGDLSLEDSLKSFERGVQLTRTCQQALKNAEQKVEILSANTPDADLEPFDNAS</sequence>
<dbReference type="HAMAP" id="MF_00337">
    <property type="entry name" value="Exonuc_7_S"/>
    <property type="match status" value="1"/>
</dbReference>
<gene>
    <name evidence="4" type="ORF">MNBD_GAMMA26-1816</name>
</gene>
<proteinExistence type="inferred from homology"/>
<dbReference type="InterPro" id="IPR003761">
    <property type="entry name" value="Exonuc_VII_S"/>
</dbReference>
<evidence type="ECO:0000256" key="3">
    <source>
        <dbReference type="ARBA" id="ARBA00022801"/>
    </source>
</evidence>
<keyword evidence="3 4" id="KW-0378">Hydrolase</keyword>
<dbReference type="PIRSF" id="PIRSF006488">
    <property type="entry name" value="Exonuc_VII_S"/>
    <property type="match status" value="1"/>
</dbReference>
<dbReference type="Gene3D" id="1.10.287.1040">
    <property type="entry name" value="Exonuclease VII, small subunit"/>
    <property type="match status" value="1"/>
</dbReference>
<dbReference type="NCBIfam" id="NF002137">
    <property type="entry name" value="PRK00977.1-1"/>
    <property type="match status" value="1"/>
</dbReference>
<dbReference type="SUPFAM" id="SSF116842">
    <property type="entry name" value="XseB-like"/>
    <property type="match status" value="1"/>
</dbReference>
<dbReference type="AlphaFoldDB" id="A0A3B1C243"/>
<evidence type="ECO:0000313" key="4">
    <source>
        <dbReference type="EMBL" id="VAX10987.1"/>
    </source>
</evidence>
<dbReference type="EMBL" id="UOFX01000080">
    <property type="protein sequence ID" value="VAX10987.1"/>
    <property type="molecule type" value="Genomic_DNA"/>
</dbReference>
<dbReference type="Pfam" id="PF02609">
    <property type="entry name" value="Exonuc_VII_S"/>
    <property type="match status" value="1"/>
</dbReference>
<dbReference type="NCBIfam" id="TIGR01280">
    <property type="entry name" value="xseB"/>
    <property type="match status" value="1"/>
</dbReference>
<dbReference type="InterPro" id="IPR037004">
    <property type="entry name" value="Exonuc_VII_ssu_sf"/>
</dbReference>
<dbReference type="GO" id="GO:0008855">
    <property type="term" value="F:exodeoxyribonuclease VII activity"/>
    <property type="evidence" value="ECO:0007669"/>
    <property type="project" value="UniProtKB-EC"/>
</dbReference>
<dbReference type="PANTHER" id="PTHR34137">
    <property type="entry name" value="EXODEOXYRIBONUCLEASE 7 SMALL SUBUNIT"/>
    <property type="match status" value="1"/>
</dbReference>
<accession>A0A3B1C243</accession>
<evidence type="ECO:0000256" key="1">
    <source>
        <dbReference type="ARBA" id="ARBA00022490"/>
    </source>
</evidence>
<name>A0A3B1C243_9ZZZZ</name>